<feature type="transmembrane region" description="Helical" evidence="6">
    <location>
        <begin position="83"/>
        <end position="105"/>
    </location>
</feature>
<feature type="transmembrane region" description="Helical" evidence="6">
    <location>
        <begin position="381"/>
        <end position="397"/>
    </location>
</feature>
<accession>A0ABU3F572</accession>
<feature type="transmembrane region" description="Helical" evidence="6">
    <location>
        <begin position="432"/>
        <end position="450"/>
    </location>
</feature>
<evidence type="ECO:0000313" key="8">
    <source>
        <dbReference type="Proteomes" id="UP001252875"/>
    </source>
</evidence>
<feature type="transmembrane region" description="Helical" evidence="6">
    <location>
        <begin position="409"/>
        <end position="426"/>
    </location>
</feature>
<dbReference type="EMBL" id="JARPYI010000018">
    <property type="protein sequence ID" value="MDT2602292.1"/>
    <property type="molecule type" value="Genomic_DNA"/>
</dbReference>
<dbReference type="PANTHER" id="PTHR30250:SF11">
    <property type="entry name" value="O-ANTIGEN TRANSPORTER-RELATED"/>
    <property type="match status" value="1"/>
</dbReference>
<dbReference type="InterPro" id="IPR050833">
    <property type="entry name" value="Poly_Biosynth_Transport"/>
</dbReference>
<protein>
    <submittedName>
        <fullName evidence="7">Oligosaccharide flippase family protein</fullName>
    </submittedName>
</protein>
<evidence type="ECO:0000256" key="6">
    <source>
        <dbReference type="SAM" id="Phobius"/>
    </source>
</evidence>
<proteinExistence type="predicted"/>
<evidence type="ECO:0000256" key="1">
    <source>
        <dbReference type="ARBA" id="ARBA00004651"/>
    </source>
</evidence>
<feature type="transmembrane region" description="Helical" evidence="6">
    <location>
        <begin position="12"/>
        <end position="33"/>
    </location>
</feature>
<feature type="transmembrane region" description="Helical" evidence="6">
    <location>
        <begin position="53"/>
        <end position="71"/>
    </location>
</feature>
<feature type="transmembrane region" description="Helical" evidence="6">
    <location>
        <begin position="141"/>
        <end position="163"/>
    </location>
</feature>
<gene>
    <name evidence="7" type="ORF">P7D85_21240</name>
</gene>
<feature type="transmembrane region" description="Helical" evidence="6">
    <location>
        <begin position="111"/>
        <end position="129"/>
    </location>
</feature>
<evidence type="ECO:0000256" key="5">
    <source>
        <dbReference type="ARBA" id="ARBA00023136"/>
    </source>
</evidence>
<evidence type="ECO:0000256" key="2">
    <source>
        <dbReference type="ARBA" id="ARBA00022475"/>
    </source>
</evidence>
<keyword evidence="8" id="KW-1185">Reference proteome</keyword>
<sequence>MNRYKKLITNSLIFSIGNFGSKLITFFLVPLYTFYLTTSQYGEVDLVTTTVNLLLPIFSFALTDAVVRFVLDSNYNNKKVISTVFGVLMFSSVLLIILTPIIRLITVVEHYYIYFIVILVLQIFQSVLSQYLRAINKIKQYAINSIVLTTVICGSNVILLVFFKLGIDGYFISQILGCLSSIAFLIFVSKVHKQIGISYFDKSLSIEMLKFSIPLIPTYVLWWLVNGASRYFIAFFIGATANGLFAVASKIPSLLNMLSNIFMQSWQISAIEEDNSKDKSIFYSKVFNLYIRLLFLCISGMLVFLRPVMSVIVDVTFYDSWKLIPFLLIAAVYSAISGFLGQIYVVAKRTNGMLKTSLFPGIISVLANLIFIPFIGIIGASIAQMLGWGVAVIYRIIDTRKYLKFSIDLKYLTIVHLIVFIQIFSLNAGENLFLTVVNSLLFMVMFVLNLKLMKDMLPNIFPKK</sequence>
<name>A0ABU3F572_9ENTE</name>
<feature type="transmembrane region" description="Helical" evidence="6">
    <location>
        <begin position="169"/>
        <end position="188"/>
    </location>
</feature>
<dbReference type="RefSeq" id="WP_311823583.1">
    <property type="nucleotide sequence ID" value="NZ_JARPYF010000017.1"/>
</dbReference>
<evidence type="ECO:0000313" key="7">
    <source>
        <dbReference type="EMBL" id="MDT2602292.1"/>
    </source>
</evidence>
<evidence type="ECO:0000256" key="4">
    <source>
        <dbReference type="ARBA" id="ARBA00022989"/>
    </source>
</evidence>
<keyword evidence="4 6" id="KW-1133">Transmembrane helix</keyword>
<dbReference type="Proteomes" id="UP001252875">
    <property type="component" value="Unassembled WGS sequence"/>
</dbReference>
<feature type="transmembrane region" description="Helical" evidence="6">
    <location>
        <begin position="231"/>
        <end position="248"/>
    </location>
</feature>
<dbReference type="PANTHER" id="PTHR30250">
    <property type="entry name" value="PST FAMILY PREDICTED COLANIC ACID TRANSPORTER"/>
    <property type="match status" value="1"/>
</dbReference>
<feature type="transmembrane region" description="Helical" evidence="6">
    <location>
        <begin position="358"/>
        <end position="375"/>
    </location>
</feature>
<dbReference type="Pfam" id="PF01943">
    <property type="entry name" value="Polysacc_synt"/>
    <property type="match status" value="1"/>
</dbReference>
<keyword evidence="2" id="KW-1003">Cell membrane</keyword>
<organism evidence="7 8">
    <name type="scientific">Enterococcus hulanensis</name>
    <dbReference type="NCBI Taxonomy" id="2559929"/>
    <lineage>
        <taxon>Bacteria</taxon>
        <taxon>Bacillati</taxon>
        <taxon>Bacillota</taxon>
        <taxon>Bacilli</taxon>
        <taxon>Lactobacillales</taxon>
        <taxon>Enterococcaceae</taxon>
        <taxon>Enterococcus</taxon>
    </lineage>
</organism>
<reference evidence="7 8" key="1">
    <citation type="submission" date="2023-03" db="EMBL/GenBank/DDBJ databases">
        <authorList>
            <person name="Shen W."/>
            <person name="Cai J."/>
        </authorList>
    </citation>
    <scope>NUCLEOTIDE SEQUENCE [LARGE SCALE GENOMIC DNA]</scope>
    <source>
        <strain evidence="7 8">D6-4</strain>
    </source>
</reference>
<keyword evidence="3 6" id="KW-0812">Transmembrane</keyword>
<feature type="transmembrane region" description="Helical" evidence="6">
    <location>
        <begin position="324"/>
        <end position="346"/>
    </location>
</feature>
<comment type="subcellular location">
    <subcellularLocation>
        <location evidence="1">Cell membrane</location>
        <topology evidence="1">Multi-pass membrane protein</topology>
    </subcellularLocation>
</comment>
<feature type="transmembrane region" description="Helical" evidence="6">
    <location>
        <begin position="208"/>
        <end position="225"/>
    </location>
</feature>
<evidence type="ECO:0000256" key="3">
    <source>
        <dbReference type="ARBA" id="ARBA00022692"/>
    </source>
</evidence>
<keyword evidence="5 6" id="KW-0472">Membrane</keyword>
<feature type="transmembrane region" description="Helical" evidence="6">
    <location>
        <begin position="289"/>
        <end position="312"/>
    </location>
</feature>
<comment type="caution">
    <text evidence="7">The sequence shown here is derived from an EMBL/GenBank/DDBJ whole genome shotgun (WGS) entry which is preliminary data.</text>
</comment>
<dbReference type="InterPro" id="IPR002797">
    <property type="entry name" value="Polysacc_synth"/>
</dbReference>